<dbReference type="Pfam" id="PF00296">
    <property type="entry name" value="Bac_luciferase"/>
    <property type="match status" value="1"/>
</dbReference>
<dbReference type="RefSeq" id="WP_182632535.1">
    <property type="nucleotide sequence ID" value="NZ_JAALDM010000153.1"/>
</dbReference>
<dbReference type="InterPro" id="IPR011251">
    <property type="entry name" value="Luciferase-like_dom"/>
</dbReference>
<dbReference type="InterPro" id="IPR050766">
    <property type="entry name" value="Bact_Lucif_Oxidored"/>
</dbReference>
<reference evidence="3 4" key="1">
    <citation type="submission" date="2024-09" db="EMBL/GenBank/DDBJ databases">
        <authorList>
            <person name="Sun Q."/>
            <person name="Mori K."/>
        </authorList>
    </citation>
    <scope>NUCLEOTIDE SEQUENCE [LARGE SCALE GENOMIC DNA]</scope>
    <source>
        <strain evidence="3 4">CCM 7659</strain>
    </source>
</reference>
<organism evidence="3 4">
    <name type="scientific">Dietzia aerolata</name>
    <dbReference type="NCBI Taxonomy" id="595984"/>
    <lineage>
        <taxon>Bacteria</taxon>
        <taxon>Bacillati</taxon>
        <taxon>Actinomycetota</taxon>
        <taxon>Actinomycetes</taxon>
        <taxon>Mycobacteriales</taxon>
        <taxon>Dietziaceae</taxon>
        <taxon>Dietzia</taxon>
    </lineage>
</organism>
<dbReference type="Proteomes" id="UP001589700">
    <property type="component" value="Unassembled WGS sequence"/>
</dbReference>
<feature type="compositionally biased region" description="Acidic residues" evidence="1">
    <location>
        <begin position="150"/>
        <end position="163"/>
    </location>
</feature>
<evidence type="ECO:0000313" key="4">
    <source>
        <dbReference type="Proteomes" id="UP001589700"/>
    </source>
</evidence>
<dbReference type="GO" id="GO:0016491">
    <property type="term" value="F:oxidoreductase activity"/>
    <property type="evidence" value="ECO:0007669"/>
    <property type="project" value="UniProtKB-KW"/>
</dbReference>
<accession>A0ABV5JQD1</accession>
<feature type="domain" description="Luciferase-like" evidence="2">
    <location>
        <begin position="13"/>
        <end position="306"/>
    </location>
</feature>
<keyword evidence="4" id="KW-1185">Reference proteome</keyword>
<protein>
    <submittedName>
        <fullName evidence="3">LLM class flavin-dependent oxidoreductase</fullName>
        <ecNumber evidence="3">1.-.-.-</ecNumber>
    </submittedName>
</protein>
<evidence type="ECO:0000313" key="3">
    <source>
        <dbReference type="EMBL" id="MFB9258959.1"/>
    </source>
</evidence>
<dbReference type="PANTHER" id="PTHR30137:SF6">
    <property type="entry name" value="LUCIFERASE-LIKE MONOOXYGENASE"/>
    <property type="match status" value="1"/>
</dbReference>
<proteinExistence type="predicted"/>
<keyword evidence="3" id="KW-0560">Oxidoreductase</keyword>
<evidence type="ECO:0000256" key="1">
    <source>
        <dbReference type="SAM" id="MobiDB-lite"/>
    </source>
</evidence>
<dbReference type="SUPFAM" id="SSF51679">
    <property type="entry name" value="Bacterial luciferase-like"/>
    <property type="match status" value="1"/>
</dbReference>
<dbReference type="InterPro" id="IPR036661">
    <property type="entry name" value="Luciferase-like_sf"/>
</dbReference>
<feature type="region of interest" description="Disordered" evidence="1">
    <location>
        <begin position="144"/>
        <end position="177"/>
    </location>
</feature>
<dbReference type="EMBL" id="JBHMDY010000002">
    <property type="protein sequence ID" value="MFB9258959.1"/>
    <property type="molecule type" value="Genomic_DNA"/>
</dbReference>
<dbReference type="Gene3D" id="3.20.20.30">
    <property type="entry name" value="Luciferase-like domain"/>
    <property type="match status" value="1"/>
</dbReference>
<gene>
    <name evidence="3" type="ORF">ACFFVD_04020</name>
</gene>
<dbReference type="EC" id="1.-.-.-" evidence="3"/>
<sequence length="342" mass="37157">MVFVVTRFDFRAPGAGPAERSDRYRAALDLARYAEETGFDAVNLSEHHGSEDGYLPSPLIAASAIAAVTSRIPISVWAVIAPLYDPVRLAEDLSVLDHISAGRVSYTFGIGYRPAEYALHSRQWRGRGARLEAQLTTMLAAWRGEPVGDPVDDPTADSGDDPAADSQRLTVTPRPFSQPHPLIFLGGGAAAARRAGRLGMHYQPQLDDPTLETLYRDTCRAHGHEPGLVVAPVPGPATVFCAADPDQFWSRHGHHLLADARGYREWHVGDERGSFVQSEADTVDHLRAEGVYVVATPDDLVRRVRDGELGLLATHPLCGGIPLEAAWESMRLLGEVVLPGIR</sequence>
<name>A0ABV5JQD1_9ACTN</name>
<comment type="caution">
    <text evidence="3">The sequence shown here is derived from an EMBL/GenBank/DDBJ whole genome shotgun (WGS) entry which is preliminary data.</text>
</comment>
<dbReference type="PANTHER" id="PTHR30137">
    <property type="entry name" value="LUCIFERASE-LIKE MONOOXYGENASE"/>
    <property type="match status" value="1"/>
</dbReference>
<evidence type="ECO:0000259" key="2">
    <source>
        <dbReference type="Pfam" id="PF00296"/>
    </source>
</evidence>